<dbReference type="PROSITE" id="PS50023">
    <property type="entry name" value="LIM_DOMAIN_2"/>
    <property type="match status" value="2"/>
</dbReference>
<evidence type="ECO:0000256" key="4">
    <source>
        <dbReference type="ARBA" id="ARBA00023038"/>
    </source>
</evidence>
<feature type="non-terminal residue" evidence="7">
    <location>
        <position position="1"/>
    </location>
</feature>
<dbReference type="PANTHER" id="PTHR24216">
    <property type="entry name" value="PAXILLIN-RELATED"/>
    <property type="match status" value="1"/>
</dbReference>
<keyword evidence="4 5" id="KW-0440">LIM domain</keyword>
<feature type="domain" description="LIM zinc-binding" evidence="6">
    <location>
        <begin position="21"/>
        <end position="80"/>
    </location>
</feature>
<evidence type="ECO:0000256" key="1">
    <source>
        <dbReference type="ARBA" id="ARBA00004246"/>
    </source>
</evidence>
<dbReference type="EMBL" id="JAAWVQ010028010">
    <property type="protein sequence ID" value="MBN3273140.1"/>
    <property type="molecule type" value="Genomic_DNA"/>
</dbReference>
<dbReference type="SMART" id="SM00132">
    <property type="entry name" value="LIM"/>
    <property type="match status" value="2"/>
</dbReference>
<evidence type="ECO:0000256" key="3">
    <source>
        <dbReference type="ARBA" id="ARBA00022833"/>
    </source>
</evidence>
<gene>
    <name evidence="7" type="primary">Pxn_2</name>
    <name evidence="7" type="ORF">GTO93_0010526</name>
</gene>
<evidence type="ECO:0000256" key="5">
    <source>
        <dbReference type="PROSITE-ProRule" id="PRU00125"/>
    </source>
</evidence>
<keyword evidence="8" id="KW-1185">Reference proteome</keyword>
<protein>
    <submittedName>
        <fullName evidence="7">PAXI protein</fullName>
    </submittedName>
</protein>
<proteinExistence type="predicted"/>
<dbReference type="InterPro" id="IPR001781">
    <property type="entry name" value="Znf_LIM"/>
</dbReference>
<evidence type="ECO:0000259" key="6">
    <source>
        <dbReference type="PROSITE" id="PS50023"/>
    </source>
</evidence>
<keyword evidence="2 5" id="KW-0479">Metal-binding</keyword>
<reference evidence="7" key="1">
    <citation type="journal article" date="2021" name="Cell">
        <title>Tracing the genetic footprints of vertebrate landing in non-teleost ray-finned fishes.</title>
        <authorList>
            <person name="Bi X."/>
            <person name="Wang K."/>
            <person name="Yang L."/>
            <person name="Pan H."/>
            <person name="Jiang H."/>
            <person name="Wei Q."/>
            <person name="Fang M."/>
            <person name="Yu H."/>
            <person name="Zhu C."/>
            <person name="Cai Y."/>
            <person name="He Y."/>
            <person name="Gan X."/>
            <person name="Zeng H."/>
            <person name="Yu D."/>
            <person name="Zhu Y."/>
            <person name="Jiang H."/>
            <person name="Qiu Q."/>
            <person name="Yang H."/>
            <person name="Zhang Y.E."/>
            <person name="Wang W."/>
            <person name="Zhu M."/>
            <person name="He S."/>
            <person name="Zhang G."/>
        </authorList>
    </citation>
    <scope>NUCLEOTIDE SEQUENCE</scope>
    <source>
        <strain evidence="7">Pddl_001</strain>
    </source>
</reference>
<comment type="caution">
    <text evidence="7">The sequence shown here is derived from an EMBL/GenBank/DDBJ whole genome shotgun (WGS) entry which is preliminary data.</text>
</comment>
<evidence type="ECO:0000313" key="8">
    <source>
        <dbReference type="Proteomes" id="UP001166093"/>
    </source>
</evidence>
<dbReference type="PANTHER" id="PTHR24216:SF11">
    <property type="entry name" value="PAXILLIN"/>
    <property type="match status" value="1"/>
</dbReference>
<dbReference type="Proteomes" id="UP001166093">
    <property type="component" value="Unassembled WGS sequence"/>
</dbReference>
<sequence>GFLEKEGKPYCLPDFYRLFAPKCFGCDQPVREKYLSAANQLWHPECFVCTDCLSPFSDGCFYEIDSRPLCPLHYHARKGLLCGGCRAPISGRCVSAMGKRFHPEHFVCAFCLKQLNQGVFKEQNEKPYCAGCHEKLFV</sequence>
<keyword evidence="3 5" id="KW-0862">Zinc</keyword>
<organism evidence="7 8">
    <name type="scientific">Polyodon spathula</name>
    <name type="common">North American paddlefish</name>
    <name type="synonym">Squalus spathula</name>
    <dbReference type="NCBI Taxonomy" id="7913"/>
    <lineage>
        <taxon>Eukaryota</taxon>
        <taxon>Metazoa</taxon>
        <taxon>Chordata</taxon>
        <taxon>Craniata</taxon>
        <taxon>Vertebrata</taxon>
        <taxon>Euteleostomi</taxon>
        <taxon>Actinopterygii</taxon>
        <taxon>Chondrostei</taxon>
        <taxon>Acipenseriformes</taxon>
        <taxon>Polyodontidae</taxon>
        <taxon>Polyodon</taxon>
    </lineage>
</organism>
<dbReference type="SUPFAM" id="SSF57716">
    <property type="entry name" value="Glucocorticoid receptor-like (DNA-binding domain)"/>
    <property type="match status" value="3"/>
</dbReference>
<feature type="non-terminal residue" evidence="7">
    <location>
        <position position="138"/>
    </location>
</feature>
<evidence type="ECO:0000256" key="2">
    <source>
        <dbReference type="ARBA" id="ARBA00022723"/>
    </source>
</evidence>
<comment type="subcellular location">
    <subcellularLocation>
        <location evidence="1">Cell junction</location>
        <location evidence="1">Focal adhesion</location>
    </subcellularLocation>
</comment>
<dbReference type="Pfam" id="PF00412">
    <property type="entry name" value="LIM"/>
    <property type="match status" value="2"/>
</dbReference>
<feature type="domain" description="LIM zinc-binding" evidence="6">
    <location>
        <begin position="81"/>
        <end position="138"/>
    </location>
</feature>
<name>A0ABS2XFV0_POLSP</name>
<dbReference type="PROSITE" id="PS00478">
    <property type="entry name" value="LIM_DOMAIN_1"/>
    <property type="match status" value="2"/>
</dbReference>
<dbReference type="Gene3D" id="2.10.110.10">
    <property type="entry name" value="Cysteine Rich Protein"/>
    <property type="match status" value="2"/>
</dbReference>
<evidence type="ECO:0000313" key="7">
    <source>
        <dbReference type="EMBL" id="MBN3273140.1"/>
    </source>
</evidence>
<accession>A0ABS2XFV0</accession>